<protein>
    <submittedName>
        <fullName evidence="4">Alpha/beta hydrolase fold-1</fullName>
    </submittedName>
</protein>
<dbReference type="InterPro" id="IPR000073">
    <property type="entry name" value="AB_hydrolase_1"/>
</dbReference>
<dbReference type="GO" id="GO:0016787">
    <property type="term" value="F:hydrolase activity"/>
    <property type="evidence" value="ECO:0007669"/>
    <property type="project" value="UniProtKB-KW"/>
</dbReference>
<gene>
    <name evidence="4" type="ORF">PCAMFM013_S017g000226</name>
</gene>
<evidence type="ECO:0000259" key="3">
    <source>
        <dbReference type="Pfam" id="PF00561"/>
    </source>
</evidence>
<dbReference type="PRINTS" id="PR00412">
    <property type="entry name" value="EPOXHYDRLASE"/>
</dbReference>
<keyword evidence="5" id="KW-1185">Reference proteome</keyword>
<dbReference type="Proteomes" id="UP000053732">
    <property type="component" value="Unassembled WGS sequence"/>
</dbReference>
<dbReference type="STRING" id="1429867.A0A0G4PJ77"/>
<accession>A0A0G4PJ77</accession>
<organism evidence="4 5">
    <name type="scientific">Penicillium camemberti (strain FM 013)</name>
    <dbReference type="NCBI Taxonomy" id="1429867"/>
    <lineage>
        <taxon>Eukaryota</taxon>
        <taxon>Fungi</taxon>
        <taxon>Dikarya</taxon>
        <taxon>Ascomycota</taxon>
        <taxon>Pezizomycotina</taxon>
        <taxon>Eurotiomycetes</taxon>
        <taxon>Eurotiomycetidae</taxon>
        <taxon>Eurotiales</taxon>
        <taxon>Aspergillaceae</taxon>
        <taxon>Penicillium</taxon>
    </lineage>
</organism>
<evidence type="ECO:0000256" key="2">
    <source>
        <dbReference type="ARBA" id="ARBA00038334"/>
    </source>
</evidence>
<dbReference type="InterPro" id="IPR029058">
    <property type="entry name" value="AB_hydrolase_fold"/>
</dbReference>
<dbReference type="AlphaFoldDB" id="A0A0G4PJ77"/>
<reference evidence="4 5" key="1">
    <citation type="journal article" date="2014" name="Nat. Commun.">
        <title>Multiple recent horizontal transfers of a large genomic region in cheese making fungi.</title>
        <authorList>
            <person name="Cheeseman K."/>
            <person name="Ropars J."/>
            <person name="Renault P."/>
            <person name="Dupont J."/>
            <person name="Gouzy J."/>
            <person name="Branca A."/>
            <person name="Abraham A.L."/>
            <person name="Ceppi M."/>
            <person name="Conseiller E."/>
            <person name="Debuchy R."/>
            <person name="Malagnac F."/>
            <person name="Goarin A."/>
            <person name="Silar P."/>
            <person name="Lacoste S."/>
            <person name="Sallet E."/>
            <person name="Bensimon A."/>
            <person name="Giraud T."/>
            <person name="Brygoo Y."/>
        </authorList>
    </citation>
    <scope>NUCLEOTIDE SEQUENCE [LARGE SCALE GENOMIC DNA]</scope>
    <source>
        <strain evidence="5">FM 013</strain>
    </source>
</reference>
<dbReference type="GO" id="GO:0072330">
    <property type="term" value="P:monocarboxylic acid biosynthetic process"/>
    <property type="evidence" value="ECO:0007669"/>
    <property type="project" value="UniProtKB-ARBA"/>
</dbReference>
<evidence type="ECO:0000313" key="4">
    <source>
        <dbReference type="EMBL" id="CRL26243.1"/>
    </source>
</evidence>
<dbReference type="PRINTS" id="PR00111">
    <property type="entry name" value="ABHYDROLASE"/>
</dbReference>
<proteinExistence type="inferred from homology"/>
<name>A0A0G4PJ77_PENC3</name>
<evidence type="ECO:0000256" key="1">
    <source>
        <dbReference type="ARBA" id="ARBA00022801"/>
    </source>
</evidence>
<dbReference type="Gene3D" id="3.40.50.1820">
    <property type="entry name" value="alpha/beta hydrolase"/>
    <property type="match status" value="1"/>
</dbReference>
<sequence length="316" mass="35669">MDKPAEKISFDDPRVQRRTATINGKTYGYLYAEPVHKYSRTIFLRGLRVVCPDCMGYGQSDSPTGSIVPFALKSQCEDFYLLAKQLGCEDIILGGHDWGSALASRFALYFPDFITHLILFVVPYFPPSPKYIAVNDLVKLQPSFGYMLQFGSEDGVIESHTQSKEGIRLFLNSLYGGLTQDGKKAITAASGIDFECLPRLSASKLLDEEEMNYYVNEFSRNGLRGPCNTYRVLHQNFLDDLPLLTGDPKKAAINCPTLFIRAMDDFAITSNMVDNMKAYVPHLTVEEVRSSHWIMVQRSQKVNDILEAWLQKQGIF</sequence>
<dbReference type="EMBL" id="HG793150">
    <property type="protein sequence ID" value="CRL26243.1"/>
    <property type="molecule type" value="Genomic_DNA"/>
</dbReference>
<dbReference type="SUPFAM" id="SSF53474">
    <property type="entry name" value="alpha/beta-Hydrolases"/>
    <property type="match status" value="1"/>
</dbReference>
<dbReference type="GO" id="GO:0017000">
    <property type="term" value="P:antibiotic biosynthetic process"/>
    <property type="evidence" value="ECO:0007669"/>
    <property type="project" value="UniProtKB-ARBA"/>
</dbReference>
<comment type="similarity">
    <text evidence="2">Belongs to the AB hydrolase superfamily. Epoxide hydrolase family.</text>
</comment>
<feature type="domain" description="AB hydrolase-1" evidence="3">
    <location>
        <begin position="45"/>
        <end position="125"/>
    </location>
</feature>
<evidence type="ECO:0000313" key="5">
    <source>
        <dbReference type="Proteomes" id="UP000053732"/>
    </source>
</evidence>
<dbReference type="Pfam" id="PF00561">
    <property type="entry name" value="Abhydrolase_1"/>
    <property type="match status" value="1"/>
</dbReference>
<dbReference type="PANTHER" id="PTHR43329">
    <property type="entry name" value="EPOXIDE HYDROLASE"/>
    <property type="match status" value="1"/>
</dbReference>
<keyword evidence="1 4" id="KW-0378">Hydrolase</keyword>
<dbReference type="InterPro" id="IPR000639">
    <property type="entry name" value="Epox_hydrolase-like"/>
</dbReference>